<dbReference type="AlphaFoldDB" id="A0A8S4EM06"/>
<reference evidence="1" key="1">
    <citation type="submission" date="2020-11" db="EMBL/GenBank/DDBJ databases">
        <authorList>
            <person name="Whiteford S."/>
        </authorList>
    </citation>
    <scope>NUCLEOTIDE SEQUENCE</scope>
</reference>
<proteinExistence type="predicted"/>
<evidence type="ECO:0000313" key="2">
    <source>
        <dbReference type="Proteomes" id="UP000653454"/>
    </source>
</evidence>
<evidence type="ECO:0000313" key="1">
    <source>
        <dbReference type="EMBL" id="CAG9115623.1"/>
    </source>
</evidence>
<organism evidence="1 2">
    <name type="scientific">Plutella xylostella</name>
    <name type="common">Diamondback moth</name>
    <name type="synonym">Plutella maculipennis</name>
    <dbReference type="NCBI Taxonomy" id="51655"/>
    <lineage>
        <taxon>Eukaryota</taxon>
        <taxon>Metazoa</taxon>
        <taxon>Ecdysozoa</taxon>
        <taxon>Arthropoda</taxon>
        <taxon>Hexapoda</taxon>
        <taxon>Insecta</taxon>
        <taxon>Pterygota</taxon>
        <taxon>Neoptera</taxon>
        <taxon>Endopterygota</taxon>
        <taxon>Lepidoptera</taxon>
        <taxon>Glossata</taxon>
        <taxon>Ditrysia</taxon>
        <taxon>Yponomeutoidea</taxon>
        <taxon>Plutellidae</taxon>
        <taxon>Plutella</taxon>
    </lineage>
</organism>
<comment type="caution">
    <text evidence="1">The sequence shown here is derived from an EMBL/GenBank/DDBJ whole genome shotgun (WGS) entry which is preliminary data.</text>
</comment>
<dbReference type="EMBL" id="CAJHNJ030000017">
    <property type="protein sequence ID" value="CAG9115623.1"/>
    <property type="molecule type" value="Genomic_DNA"/>
</dbReference>
<accession>A0A8S4EM06</accession>
<protein>
    <submittedName>
        <fullName evidence="1">(diamondback moth) hypothetical protein</fullName>
    </submittedName>
</protein>
<gene>
    <name evidence="1" type="ORF">PLXY2_LOCUS5664</name>
</gene>
<sequence>MSEVKEGEEPLSPSLSEDCLTALLQESRKQEVVYKRHAITALGNALAATKGDKFHQLYDIVKVILSKNELLTDKDSDSDEDSAGARRRREQLTQLKEAAYELLGKAWPANPDTQEKYQEKFFEHCSSSYPGSSRSTQLSILTAMTRVLERLAVLSSDQMEVDSSGREQAVASVTAHVAAVVDFTLSKF</sequence>
<name>A0A8S4EM06_PLUXY</name>
<keyword evidence="2" id="KW-1185">Reference proteome</keyword>
<dbReference type="Pfam" id="PF23731">
    <property type="entry name" value="ARM_ECM29_C"/>
    <property type="match status" value="1"/>
</dbReference>
<dbReference type="Proteomes" id="UP000653454">
    <property type="component" value="Unassembled WGS sequence"/>
</dbReference>